<evidence type="ECO:0000313" key="2">
    <source>
        <dbReference type="Proteomes" id="UP000323506"/>
    </source>
</evidence>
<keyword evidence="2" id="KW-1185">Reference proteome</keyword>
<dbReference type="Proteomes" id="UP000323506">
    <property type="component" value="Chromosome D12"/>
</dbReference>
<reference evidence="1 2" key="1">
    <citation type="submission" date="2019-06" db="EMBL/GenBank/DDBJ databases">
        <title>WGS assembly of Gossypium darwinii.</title>
        <authorList>
            <person name="Chen Z.J."/>
            <person name="Sreedasyam A."/>
            <person name="Ando A."/>
            <person name="Song Q."/>
            <person name="De L."/>
            <person name="Hulse-Kemp A."/>
            <person name="Ding M."/>
            <person name="Ye W."/>
            <person name="Kirkbride R."/>
            <person name="Jenkins J."/>
            <person name="Plott C."/>
            <person name="Lovell J."/>
            <person name="Lin Y.-M."/>
            <person name="Vaughn R."/>
            <person name="Liu B."/>
            <person name="Li W."/>
            <person name="Simpson S."/>
            <person name="Scheffler B."/>
            <person name="Saski C."/>
            <person name="Grover C."/>
            <person name="Hu G."/>
            <person name="Conover J."/>
            <person name="Carlson J."/>
            <person name="Shu S."/>
            <person name="Boston L."/>
            <person name="Williams M."/>
            <person name="Peterson D."/>
            <person name="Mcgee K."/>
            <person name="Jones D."/>
            <person name="Wendel J."/>
            <person name="Stelly D."/>
            <person name="Grimwood J."/>
            <person name="Schmutz J."/>
        </authorList>
    </citation>
    <scope>NUCLEOTIDE SEQUENCE [LARGE SCALE GENOMIC DNA]</scope>
    <source>
        <strain evidence="1">1808015.09</strain>
    </source>
</reference>
<evidence type="ECO:0000313" key="1">
    <source>
        <dbReference type="EMBL" id="TYG42208.1"/>
    </source>
</evidence>
<protein>
    <submittedName>
        <fullName evidence="1">Uncharacterized protein</fullName>
    </submittedName>
</protein>
<proteinExistence type="predicted"/>
<gene>
    <name evidence="1" type="ORF">ES288_D12G238400v1</name>
</gene>
<sequence>MLLEISVDQKQLASIIFSFPITDPAINSSRFPQIFLPFATPSNSHLFALNLNILDLSSPLLVGRYSESPQPEKKKIVYRLVGSGHAGDKGEVDVTILAWKRVGPIVTDRTGQNRTVQEMALRISILFIVFFLRIASPQLPYFCLNLHVCMNVNVIPIQPSLEL</sequence>
<dbReference type="EMBL" id="CM017712">
    <property type="protein sequence ID" value="TYG42208.1"/>
    <property type="molecule type" value="Genomic_DNA"/>
</dbReference>
<dbReference type="AlphaFoldDB" id="A0A5D2ADA5"/>
<accession>A0A5D2ADA5</accession>
<organism evidence="1 2">
    <name type="scientific">Gossypium darwinii</name>
    <name type="common">Darwin's cotton</name>
    <name type="synonym">Gossypium barbadense var. darwinii</name>
    <dbReference type="NCBI Taxonomy" id="34276"/>
    <lineage>
        <taxon>Eukaryota</taxon>
        <taxon>Viridiplantae</taxon>
        <taxon>Streptophyta</taxon>
        <taxon>Embryophyta</taxon>
        <taxon>Tracheophyta</taxon>
        <taxon>Spermatophyta</taxon>
        <taxon>Magnoliopsida</taxon>
        <taxon>eudicotyledons</taxon>
        <taxon>Gunneridae</taxon>
        <taxon>Pentapetalae</taxon>
        <taxon>rosids</taxon>
        <taxon>malvids</taxon>
        <taxon>Malvales</taxon>
        <taxon>Malvaceae</taxon>
        <taxon>Malvoideae</taxon>
        <taxon>Gossypium</taxon>
    </lineage>
</organism>
<name>A0A5D2ADA5_GOSDA</name>